<dbReference type="InterPro" id="IPR000917">
    <property type="entry name" value="Sulfatase_N"/>
</dbReference>
<sequence length="659" mass="74812">MKRWAQLKEYGRDYWYYGVMVIGSLGLSIIIQWLQLGSLSQAVHFIGQRPFYFLVNVLILMVSYSLALLVKRKWFCFALVTFIWGFLAVANAVVLHFRGMPLMFADLFLIGEAAKLIDLYFTPMTMGLFIAVIVLLFVGMAFLFKVKASVKKRDYLLFTTMVIPIIYGLYGIEKQGIMPPDKVNYVKSYDQYGFAYSVVNSIYPYLQGEQTQNKKHLEALANDLQSYPFEEVQAENLPNVVMIQLESFMDPLEIEGVTYSEDPIATFRSLTESYPSGTMVVPTFGAGTVRTEFEALTSISMSAFKPGANPYDEILGGNPVQSLATIFNEKGHRTTFLHNYEGNFYNRHFVVSQLGFKTYVPLEYMAGDHGPHVIDETDDALLVDYIIKTMEKDEAPNFIYAVTAGTHQPYSLTDGETSEITVKGKKDKEELLPLQDYANRMHSLDVQIKRLVEYIDTLSEPTVVVMFGDHLPNLSLVTNEKTYAHDLYETPYLIYSNTELQPVAPFHEMTAYQLGSYLLQLLGMPDGAMNSIHKTYATTEEYQQILDLVQFDLLKGDGQFYQNKILPYTSYLFFGLDELKIDSVETEDELLIIRGDGFSSESRVYLDGEPYSTTYVSPQELQVVGAHVDYQLIEIKQHSGLDQTIGQGAQYEKEVSLTN</sequence>
<feature type="transmembrane region" description="Helical" evidence="7">
    <location>
        <begin position="77"/>
        <end position="99"/>
    </location>
</feature>
<dbReference type="SUPFAM" id="SSF53649">
    <property type="entry name" value="Alkaline phosphatase-like"/>
    <property type="match status" value="1"/>
</dbReference>
<evidence type="ECO:0000256" key="1">
    <source>
        <dbReference type="ARBA" id="ARBA00004651"/>
    </source>
</evidence>
<evidence type="ECO:0000256" key="5">
    <source>
        <dbReference type="ARBA" id="ARBA00022989"/>
    </source>
</evidence>
<reference evidence="9" key="1">
    <citation type="journal article" date="2024" name="Int. J. Syst. Evol. Microbiol.">
        <title>Turicibacter faecis sp. nov., isolated from faeces of heart failure mouse model.</title>
        <authorList>
            <person name="Imamura Y."/>
            <person name="Motooka D."/>
            <person name="Nakajima Y."/>
            <person name="Ito S."/>
            <person name="Kitakaze M."/>
            <person name="Iida T."/>
            <person name="Nakamura S."/>
        </authorList>
    </citation>
    <scope>NUCLEOTIDE SEQUENCE</scope>
    <source>
        <strain evidence="9">TC023</strain>
    </source>
</reference>
<comment type="pathway">
    <text evidence="2">Cell wall biogenesis; lipoteichoic acid biosynthesis.</text>
</comment>
<dbReference type="EMBL" id="AP028127">
    <property type="protein sequence ID" value="BEH91638.1"/>
    <property type="molecule type" value="Genomic_DNA"/>
</dbReference>
<feature type="domain" description="Sulfatase N-terminal" evidence="8">
    <location>
        <begin position="238"/>
        <end position="502"/>
    </location>
</feature>
<dbReference type="CDD" id="cd16015">
    <property type="entry name" value="LTA_synthase"/>
    <property type="match status" value="1"/>
</dbReference>
<keyword evidence="10" id="KW-1185">Reference proteome</keyword>
<keyword evidence="6 7" id="KW-0472">Membrane</keyword>
<dbReference type="PANTHER" id="PTHR47371">
    <property type="entry name" value="LIPOTEICHOIC ACID SYNTHASE"/>
    <property type="match status" value="1"/>
</dbReference>
<evidence type="ECO:0000256" key="7">
    <source>
        <dbReference type="SAM" id="Phobius"/>
    </source>
</evidence>
<evidence type="ECO:0000313" key="9">
    <source>
        <dbReference type="EMBL" id="BEH91638.1"/>
    </source>
</evidence>
<dbReference type="RefSeq" id="WP_338617488.1">
    <property type="nucleotide sequence ID" value="NZ_AP028127.1"/>
</dbReference>
<proteinExistence type="predicted"/>
<evidence type="ECO:0000259" key="8">
    <source>
        <dbReference type="Pfam" id="PF00884"/>
    </source>
</evidence>
<evidence type="ECO:0000256" key="2">
    <source>
        <dbReference type="ARBA" id="ARBA00004936"/>
    </source>
</evidence>
<dbReference type="Gene3D" id="3.40.720.10">
    <property type="entry name" value="Alkaline Phosphatase, subunit A"/>
    <property type="match status" value="1"/>
</dbReference>
<keyword evidence="4 7" id="KW-0812">Transmembrane</keyword>
<organism evidence="9 10">
    <name type="scientific">Turicibacter faecis</name>
    <dbReference type="NCBI Taxonomy" id="2963365"/>
    <lineage>
        <taxon>Bacteria</taxon>
        <taxon>Bacillati</taxon>
        <taxon>Bacillota</taxon>
        <taxon>Erysipelotrichia</taxon>
        <taxon>Erysipelotrichales</taxon>
        <taxon>Turicibacteraceae</taxon>
        <taxon>Turicibacter</taxon>
    </lineage>
</organism>
<keyword evidence="5 7" id="KW-1133">Transmembrane helix</keyword>
<gene>
    <name evidence="9" type="ORF">T23_17400</name>
</gene>
<feature type="transmembrane region" description="Helical" evidence="7">
    <location>
        <begin position="119"/>
        <end position="143"/>
    </location>
</feature>
<evidence type="ECO:0000313" key="10">
    <source>
        <dbReference type="Proteomes" id="UP001432099"/>
    </source>
</evidence>
<evidence type="ECO:0000256" key="6">
    <source>
        <dbReference type="ARBA" id="ARBA00023136"/>
    </source>
</evidence>
<feature type="transmembrane region" description="Helical" evidence="7">
    <location>
        <begin position="155"/>
        <end position="172"/>
    </location>
</feature>
<evidence type="ECO:0000256" key="4">
    <source>
        <dbReference type="ARBA" id="ARBA00022692"/>
    </source>
</evidence>
<feature type="transmembrane region" description="Helical" evidence="7">
    <location>
        <begin position="14"/>
        <end position="31"/>
    </location>
</feature>
<accession>A0ABM8IK64</accession>
<keyword evidence="3" id="KW-1003">Cell membrane</keyword>
<protein>
    <recommendedName>
        <fullName evidence="8">Sulfatase N-terminal domain-containing protein</fullName>
    </recommendedName>
</protein>
<feature type="transmembrane region" description="Helical" evidence="7">
    <location>
        <begin position="51"/>
        <end position="70"/>
    </location>
</feature>
<evidence type="ECO:0000256" key="3">
    <source>
        <dbReference type="ARBA" id="ARBA00022475"/>
    </source>
</evidence>
<comment type="subcellular location">
    <subcellularLocation>
        <location evidence="1">Cell membrane</location>
        <topology evidence="1">Multi-pass membrane protein</topology>
    </subcellularLocation>
</comment>
<dbReference type="InterPro" id="IPR050448">
    <property type="entry name" value="OpgB/LTA_synthase_biosynth"/>
</dbReference>
<dbReference type="PANTHER" id="PTHR47371:SF3">
    <property type="entry name" value="PHOSPHOGLYCEROL TRANSFERASE I"/>
    <property type="match status" value="1"/>
</dbReference>
<dbReference type="InterPro" id="IPR017850">
    <property type="entry name" value="Alkaline_phosphatase_core_sf"/>
</dbReference>
<dbReference type="Pfam" id="PF00884">
    <property type="entry name" value="Sulfatase"/>
    <property type="match status" value="1"/>
</dbReference>
<name>A0ABM8IK64_9FIRM</name>
<dbReference type="Proteomes" id="UP001432099">
    <property type="component" value="Chromosome"/>
</dbReference>